<keyword evidence="2" id="KW-1185">Reference proteome</keyword>
<accession>A0ABN8HRK7</accession>
<dbReference type="Proteomes" id="UP000837857">
    <property type="component" value="Chromosome 10"/>
</dbReference>
<dbReference type="PANTHER" id="PTHR36498">
    <property type="entry name" value="TATA-BINDING PROTEIN-ASSOCIATED FACTOR 172"/>
    <property type="match status" value="1"/>
</dbReference>
<dbReference type="SUPFAM" id="SSF48371">
    <property type="entry name" value="ARM repeat"/>
    <property type="match status" value="1"/>
</dbReference>
<evidence type="ECO:0008006" key="3">
    <source>
        <dbReference type="Google" id="ProtNLM"/>
    </source>
</evidence>
<reference evidence="1" key="1">
    <citation type="submission" date="2022-03" db="EMBL/GenBank/DDBJ databases">
        <authorList>
            <person name="Martin H S."/>
        </authorList>
    </citation>
    <scope>NUCLEOTIDE SEQUENCE</scope>
</reference>
<protein>
    <recommendedName>
        <fullName evidence="3">TATA-binding protein-associated factor 172</fullName>
    </recommendedName>
</protein>
<dbReference type="PANTHER" id="PTHR36498:SF1">
    <property type="entry name" value="TATA-BINDING PROTEIN-ASSOCIATED FACTOR 172"/>
    <property type="match status" value="1"/>
</dbReference>
<dbReference type="InterPro" id="IPR044972">
    <property type="entry name" value="Mot1"/>
</dbReference>
<organism evidence="1 2">
    <name type="scientific">Iphiclides podalirius</name>
    <name type="common">scarce swallowtail</name>
    <dbReference type="NCBI Taxonomy" id="110791"/>
    <lineage>
        <taxon>Eukaryota</taxon>
        <taxon>Metazoa</taxon>
        <taxon>Ecdysozoa</taxon>
        <taxon>Arthropoda</taxon>
        <taxon>Hexapoda</taxon>
        <taxon>Insecta</taxon>
        <taxon>Pterygota</taxon>
        <taxon>Neoptera</taxon>
        <taxon>Endopterygota</taxon>
        <taxon>Lepidoptera</taxon>
        <taxon>Glossata</taxon>
        <taxon>Ditrysia</taxon>
        <taxon>Papilionoidea</taxon>
        <taxon>Papilionidae</taxon>
        <taxon>Papilioninae</taxon>
        <taxon>Iphiclides</taxon>
    </lineage>
</organism>
<dbReference type="InterPro" id="IPR016024">
    <property type="entry name" value="ARM-type_fold"/>
</dbReference>
<evidence type="ECO:0000313" key="2">
    <source>
        <dbReference type="Proteomes" id="UP000837857"/>
    </source>
</evidence>
<feature type="non-terminal residue" evidence="1">
    <location>
        <position position="254"/>
    </location>
</feature>
<dbReference type="InterPro" id="IPR011989">
    <property type="entry name" value="ARM-like"/>
</dbReference>
<name>A0ABN8HRK7_9NEOP</name>
<proteinExistence type="predicted"/>
<gene>
    <name evidence="1" type="ORF">IPOD504_LOCUS986</name>
</gene>
<dbReference type="Gene3D" id="1.25.10.10">
    <property type="entry name" value="Leucine-rich Repeat Variant"/>
    <property type="match status" value="1"/>
</dbReference>
<dbReference type="EMBL" id="OW152822">
    <property type="protein sequence ID" value="CAH2037027.1"/>
    <property type="molecule type" value="Genomic_DNA"/>
</dbReference>
<sequence>MTSRLDRLFVLLEAGAGAATRRAAARQLGEVQKAHPEELHRLLGRLMKYLRSPAWETRIAAAQAVEAILSNVPEWHPTPAAVKKEEKLEQEDSGRLRCESFDIERVLRHGAHLMGSEGHEYDLDEEALSAGDIKERLAKQRQQLNARLGLDVASKLGVDLTSVYSNEDLVPAKIQIKQDTSRVVAPVRETCAQTLGVALAQLRAGRVRLVAAALAALARQPQWEARHGALLAFKYLLAARQDSYPAIWCNQRPG</sequence>
<evidence type="ECO:0000313" key="1">
    <source>
        <dbReference type="EMBL" id="CAH2037027.1"/>
    </source>
</evidence>